<keyword evidence="3" id="KW-1185">Reference proteome</keyword>
<dbReference type="Gene3D" id="1.25.40.10">
    <property type="entry name" value="Tetratricopeptide repeat domain"/>
    <property type="match status" value="1"/>
</dbReference>
<dbReference type="SMART" id="SM00028">
    <property type="entry name" value="TPR"/>
    <property type="match status" value="2"/>
</dbReference>
<proteinExistence type="predicted"/>
<evidence type="ECO:0000313" key="3">
    <source>
        <dbReference type="Proteomes" id="UP000183952"/>
    </source>
</evidence>
<dbReference type="InterPro" id="IPR011990">
    <property type="entry name" value="TPR-like_helical_dom_sf"/>
</dbReference>
<gene>
    <name evidence="2" type="ORF">SAMN02745248_02546</name>
</gene>
<evidence type="ECO:0000313" key="2">
    <source>
        <dbReference type="EMBL" id="SHK44007.1"/>
    </source>
</evidence>
<dbReference type="GO" id="GO:0051301">
    <property type="term" value="P:cell division"/>
    <property type="evidence" value="ECO:0007669"/>
    <property type="project" value="TreeGrafter"/>
</dbReference>
<dbReference type="PROSITE" id="PS50005">
    <property type="entry name" value="TPR"/>
    <property type="match status" value="1"/>
</dbReference>
<dbReference type="Pfam" id="PF12895">
    <property type="entry name" value="ANAPC3"/>
    <property type="match status" value="1"/>
</dbReference>
<evidence type="ECO:0000256" key="1">
    <source>
        <dbReference type="PROSITE-ProRule" id="PRU00339"/>
    </source>
</evidence>
<protein>
    <submittedName>
        <fullName evidence="2">TPR repeat-containing protein</fullName>
    </submittedName>
</protein>
<keyword evidence="1" id="KW-0802">TPR repeat</keyword>
<accession>A0A1M6SHC4</accession>
<dbReference type="SUPFAM" id="SSF48452">
    <property type="entry name" value="TPR-like"/>
    <property type="match status" value="1"/>
</dbReference>
<dbReference type="Proteomes" id="UP000183952">
    <property type="component" value="Unassembled WGS sequence"/>
</dbReference>
<reference evidence="2 3" key="1">
    <citation type="submission" date="2016-11" db="EMBL/GenBank/DDBJ databases">
        <authorList>
            <person name="Jaros S."/>
            <person name="Januszkiewicz K."/>
            <person name="Wedrychowicz H."/>
        </authorList>
    </citation>
    <scope>NUCLEOTIDE SEQUENCE [LARGE SCALE GENOMIC DNA]</scope>
    <source>
        <strain evidence="2 3">DSM 3090</strain>
    </source>
</reference>
<name>A0A1M6SHC4_9CLOT</name>
<dbReference type="STRING" id="1121331.SAMN02745248_02546"/>
<dbReference type="AlphaFoldDB" id="A0A1M6SHC4"/>
<dbReference type="PANTHER" id="PTHR12558:SF13">
    <property type="entry name" value="CELL DIVISION CYCLE PROTEIN 27 HOMOLOG"/>
    <property type="match status" value="1"/>
</dbReference>
<organism evidence="2 3">
    <name type="scientific">Hathewaya proteolytica DSM 3090</name>
    <dbReference type="NCBI Taxonomy" id="1121331"/>
    <lineage>
        <taxon>Bacteria</taxon>
        <taxon>Bacillati</taxon>
        <taxon>Bacillota</taxon>
        <taxon>Clostridia</taxon>
        <taxon>Eubacteriales</taxon>
        <taxon>Clostridiaceae</taxon>
        <taxon>Hathewaya</taxon>
    </lineage>
</organism>
<dbReference type="PANTHER" id="PTHR12558">
    <property type="entry name" value="CELL DIVISION CYCLE 16,23,27"/>
    <property type="match status" value="1"/>
</dbReference>
<dbReference type="EMBL" id="FRAD01000028">
    <property type="protein sequence ID" value="SHK44007.1"/>
    <property type="molecule type" value="Genomic_DNA"/>
</dbReference>
<sequence>MCKNIDFFNEGTNYYTNKNYKKALEAYEKALSMDLNQPSSLYNCAVCHIKLRNYQDAIRYLKKAAILKNDSKYFFNIGYCYAMLNVRSKALYYFNLSWCLNAEDSDCEKAIKLILENRKSS</sequence>
<dbReference type="InterPro" id="IPR019734">
    <property type="entry name" value="TPR_rpt"/>
</dbReference>
<feature type="repeat" description="TPR" evidence="1">
    <location>
        <begin position="4"/>
        <end position="37"/>
    </location>
</feature>